<keyword evidence="3" id="KW-1185">Reference proteome</keyword>
<reference evidence="3" key="1">
    <citation type="journal article" date="2012" name="PLoS Genet.">
        <title>The genomes of the fungal plant pathogens Cladosporium fulvum and Dothistroma septosporum reveal adaptation to different hosts and lifestyles but also signatures of common ancestry.</title>
        <authorList>
            <person name="de Wit P.J.G.M."/>
            <person name="van der Burgt A."/>
            <person name="Oekmen B."/>
            <person name="Stergiopoulos I."/>
            <person name="Abd-Elsalam K.A."/>
            <person name="Aerts A.L."/>
            <person name="Bahkali A.H."/>
            <person name="Beenen H.G."/>
            <person name="Chettri P."/>
            <person name="Cox M.P."/>
            <person name="Datema E."/>
            <person name="de Vries R.P."/>
            <person name="Dhillon B."/>
            <person name="Ganley A.R."/>
            <person name="Griffiths S.A."/>
            <person name="Guo Y."/>
            <person name="Hamelin R.C."/>
            <person name="Henrissat B."/>
            <person name="Kabir M.S."/>
            <person name="Jashni M.K."/>
            <person name="Kema G."/>
            <person name="Klaubauf S."/>
            <person name="Lapidus A."/>
            <person name="Levasseur A."/>
            <person name="Lindquist E."/>
            <person name="Mehrabi R."/>
            <person name="Ohm R.A."/>
            <person name="Owen T.J."/>
            <person name="Salamov A."/>
            <person name="Schwelm A."/>
            <person name="Schijlen E."/>
            <person name="Sun H."/>
            <person name="van den Burg H.A."/>
            <person name="van Ham R.C.H.J."/>
            <person name="Zhang S."/>
            <person name="Goodwin S.B."/>
            <person name="Grigoriev I.V."/>
            <person name="Collemare J."/>
            <person name="Bradshaw R.E."/>
        </authorList>
    </citation>
    <scope>NUCLEOTIDE SEQUENCE [LARGE SCALE GENOMIC DNA]</scope>
    <source>
        <strain evidence="3">NZE10 / CBS 128990</strain>
    </source>
</reference>
<sequence length="113" mass="12534">MRPLPRLDSTIRCGRRLRTSSYTDSATGRPFDPFARPSNDDMMTATSIDMPSPEVYHGVIACATSPIKHTYILRWPHGSAGMCLLCLLHLMVEGFSQRLLKTLKPAGMGLLEV</sequence>
<dbReference type="EMBL" id="KB446542">
    <property type="protein sequence ID" value="EME41298.1"/>
    <property type="molecule type" value="Genomic_DNA"/>
</dbReference>
<gene>
    <name evidence="2" type="ORF">DOTSEDRAFT_73642</name>
</gene>
<name>N1PFB2_DOTSN</name>
<protein>
    <submittedName>
        <fullName evidence="2">Uncharacterized protein</fullName>
    </submittedName>
</protein>
<dbReference type="HOGENOM" id="CLU_2133459_0_0_1"/>
<organism evidence="2 3">
    <name type="scientific">Dothistroma septosporum (strain NZE10 / CBS 128990)</name>
    <name type="common">Red band needle blight fungus</name>
    <name type="synonym">Mycosphaerella pini</name>
    <dbReference type="NCBI Taxonomy" id="675120"/>
    <lineage>
        <taxon>Eukaryota</taxon>
        <taxon>Fungi</taxon>
        <taxon>Dikarya</taxon>
        <taxon>Ascomycota</taxon>
        <taxon>Pezizomycotina</taxon>
        <taxon>Dothideomycetes</taxon>
        <taxon>Dothideomycetidae</taxon>
        <taxon>Mycosphaerellales</taxon>
        <taxon>Mycosphaerellaceae</taxon>
        <taxon>Dothistroma</taxon>
    </lineage>
</organism>
<reference evidence="2 3" key="2">
    <citation type="journal article" date="2012" name="PLoS Pathog.">
        <title>Diverse lifestyles and strategies of plant pathogenesis encoded in the genomes of eighteen Dothideomycetes fungi.</title>
        <authorList>
            <person name="Ohm R.A."/>
            <person name="Feau N."/>
            <person name="Henrissat B."/>
            <person name="Schoch C.L."/>
            <person name="Horwitz B.A."/>
            <person name="Barry K.W."/>
            <person name="Condon B.J."/>
            <person name="Copeland A.C."/>
            <person name="Dhillon B."/>
            <person name="Glaser F."/>
            <person name="Hesse C.N."/>
            <person name="Kosti I."/>
            <person name="LaButti K."/>
            <person name="Lindquist E.A."/>
            <person name="Lucas S."/>
            <person name="Salamov A.A."/>
            <person name="Bradshaw R.E."/>
            <person name="Ciuffetti L."/>
            <person name="Hamelin R.C."/>
            <person name="Kema G.H.J."/>
            <person name="Lawrence C."/>
            <person name="Scott J.A."/>
            <person name="Spatafora J.W."/>
            <person name="Turgeon B.G."/>
            <person name="de Wit P.J.G.M."/>
            <person name="Zhong S."/>
            <person name="Goodwin S.B."/>
            <person name="Grigoriev I.V."/>
        </authorList>
    </citation>
    <scope>NUCLEOTIDE SEQUENCE [LARGE SCALE GENOMIC DNA]</scope>
    <source>
        <strain evidence="3">NZE10 / CBS 128990</strain>
    </source>
</reference>
<accession>N1PFB2</accession>
<evidence type="ECO:0000256" key="1">
    <source>
        <dbReference type="SAM" id="MobiDB-lite"/>
    </source>
</evidence>
<dbReference type="AlphaFoldDB" id="N1PFB2"/>
<dbReference type="Proteomes" id="UP000016933">
    <property type="component" value="Unassembled WGS sequence"/>
</dbReference>
<proteinExistence type="predicted"/>
<dbReference type="OrthoDB" id="16820at2759"/>
<evidence type="ECO:0000313" key="2">
    <source>
        <dbReference type="EMBL" id="EME41298.1"/>
    </source>
</evidence>
<feature type="region of interest" description="Disordered" evidence="1">
    <location>
        <begin position="21"/>
        <end position="43"/>
    </location>
</feature>
<evidence type="ECO:0000313" key="3">
    <source>
        <dbReference type="Proteomes" id="UP000016933"/>
    </source>
</evidence>